<dbReference type="InterPro" id="IPR010466">
    <property type="entry name" value="DUF1058"/>
</dbReference>
<dbReference type="SUPFAM" id="SSF50044">
    <property type="entry name" value="SH3-domain"/>
    <property type="match status" value="1"/>
</dbReference>
<dbReference type="InterPro" id="IPR036028">
    <property type="entry name" value="SH3-like_dom_sf"/>
</dbReference>
<name>A0ABV0EDZ3_9BURK</name>
<evidence type="ECO:0000256" key="1">
    <source>
        <dbReference type="SAM" id="SignalP"/>
    </source>
</evidence>
<dbReference type="Proteomes" id="UP001482231">
    <property type="component" value="Unassembled WGS sequence"/>
</dbReference>
<feature type="chain" id="PRO_5047142941" evidence="1">
    <location>
        <begin position="23"/>
        <end position="148"/>
    </location>
</feature>
<protein>
    <submittedName>
        <fullName evidence="2">SH3 domain-containing protein</fullName>
    </submittedName>
</protein>
<evidence type="ECO:0000313" key="2">
    <source>
        <dbReference type="EMBL" id="MEO1766891.1"/>
    </source>
</evidence>
<accession>A0ABV0EDZ3</accession>
<dbReference type="EMBL" id="JBAJEX010000004">
    <property type="protein sequence ID" value="MEO1766891.1"/>
    <property type="molecule type" value="Genomic_DNA"/>
</dbReference>
<reference evidence="2 3" key="1">
    <citation type="submission" date="2024-02" db="EMBL/GenBank/DDBJ databases">
        <title>New thermophilic sulfur-oxidizing bacteria from a hot springs of the Uzon caldera (Kamchatka, Russia).</title>
        <authorList>
            <person name="Dukat A.M."/>
            <person name="Elcheninov A.G."/>
            <person name="Frolov E.N."/>
        </authorList>
    </citation>
    <scope>NUCLEOTIDE SEQUENCE [LARGE SCALE GENOMIC DNA]</scope>
    <source>
        <strain evidence="2 3">AK1</strain>
    </source>
</reference>
<evidence type="ECO:0000313" key="3">
    <source>
        <dbReference type="Proteomes" id="UP001482231"/>
    </source>
</evidence>
<gene>
    <name evidence="2" type="ORF">V6E02_06670</name>
</gene>
<dbReference type="Pfam" id="PF06347">
    <property type="entry name" value="SH3_4"/>
    <property type="match status" value="2"/>
</dbReference>
<keyword evidence="3" id="KW-1185">Reference proteome</keyword>
<organism evidence="2 3">
    <name type="scientific">Thiobacter aerophilum</name>
    <dbReference type="NCBI Taxonomy" id="3121275"/>
    <lineage>
        <taxon>Bacteria</taxon>
        <taxon>Pseudomonadati</taxon>
        <taxon>Pseudomonadota</taxon>
        <taxon>Betaproteobacteria</taxon>
        <taxon>Burkholderiales</taxon>
        <taxon>Thiobacteraceae</taxon>
        <taxon>Thiobacter</taxon>
    </lineage>
</organism>
<dbReference type="RefSeq" id="WP_347308001.1">
    <property type="nucleotide sequence ID" value="NZ_JBAJEX010000004.1"/>
</dbReference>
<dbReference type="Gene3D" id="2.30.30.40">
    <property type="entry name" value="SH3 Domains"/>
    <property type="match status" value="2"/>
</dbReference>
<sequence>MACGFRLAVWVVVLGLASPALAVEYRSVAVNAAILYDAPSTQARKLYLLSRDYPVEIVVTLDKWVKVRDATGSLAWVESSRLSPRRTVLVTAPQVEVRQAPQPSAPVVFQAEKDVVLELTEFTGNGWVRVRHRDGQSGYVPMNQVWGL</sequence>
<feature type="signal peptide" evidence="1">
    <location>
        <begin position="1"/>
        <end position="22"/>
    </location>
</feature>
<keyword evidence="1" id="KW-0732">Signal</keyword>
<proteinExistence type="predicted"/>
<comment type="caution">
    <text evidence="2">The sequence shown here is derived from an EMBL/GenBank/DDBJ whole genome shotgun (WGS) entry which is preliminary data.</text>
</comment>